<evidence type="ECO:0000256" key="4">
    <source>
        <dbReference type="ARBA" id="ARBA00022692"/>
    </source>
</evidence>
<dbReference type="AlphaFoldDB" id="A0A1R4I9V8"/>
<evidence type="ECO:0000256" key="5">
    <source>
        <dbReference type="ARBA" id="ARBA00022989"/>
    </source>
</evidence>
<feature type="compositionally biased region" description="Low complexity" evidence="7">
    <location>
        <begin position="107"/>
        <end position="119"/>
    </location>
</feature>
<dbReference type="RefSeq" id="WP_143822585.1">
    <property type="nucleotide sequence ID" value="NZ_FUKR01000004.1"/>
</dbReference>
<comment type="subcellular location">
    <subcellularLocation>
        <location evidence="1">Membrane</location>
        <topology evidence="1">Multi-pass membrane protein</topology>
    </subcellularLocation>
</comment>
<reference evidence="11" key="1">
    <citation type="submission" date="2017-02" db="EMBL/GenBank/DDBJ databases">
        <authorList>
            <person name="Dridi B."/>
        </authorList>
    </citation>
    <scope>NUCLEOTIDE SEQUENCE [LARGE SCALE GENOMIC DNA]</scope>
    <source>
        <strain evidence="11">EB411</strain>
    </source>
</reference>
<name>A0A1R4I9V8_9MICO</name>
<feature type="transmembrane region" description="Helical" evidence="8">
    <location>
        <begin position="629"/>
        <end position="648"/>
    </location>
</feature>
<evidence type="ECO:0000256" key="2">
    <source>
        <dbReference type="ARBA" id="ARBA00022676"/>
    </source>
</evidence>
<evidence type="ECO:0000256" key="1">
    <source>
        <dbReference type="ARBA" id="ARBA00004141"/>
    </source>
</evidence>
<dbReference type="InterPro" id="IPR029044">
    <property type="entry name" value="Nucleotide-diphossugar_trans"/>
</dbReference>
<feature type="region of interest" description="Disordered" evidence="7">
    <location>
        <begin position="1"/>
        <end position="47"/>
    </location>
</feature>
<feature type="compositionally biased region" description="Pro residues" evidence="7">
    <location>
        <begin position="1"/>
        <end position="16"/>
    </location>
</feature>
<keyword evidence="5 8" id="KW-1133">Transmembrane helix</keyword>
<feature type="transmembrane region" description="Helical" evidence="8">
    <location>
        <begin position="597"/>
        <end position="617"/>
    </location>
</feature>
<feature type="compositionally biased region" description="Polar residues" evidence="7">
    <location>
        <begin position="95"/>
        <end position="104"/>
    </location>
</feature>
<dbReference type="CDD" id="cd06427">
    <property type="entry name" value="CESA_like_2"/>
    <property type="match status" value="1"/>
</dbReference>
<dbReference type="Pfam" id="PF13632">
    <property type="entry name" value="Glyco_trans_2_3"/>
    <property type="match status" value="1"/>
</dbReference>
<feature type="region of interest" description="Disordered" evidence="7">
    <location>
        <begin position="74"/>
        <end position="125"/>
    </location>
</feature>
<dbReference type="Proteomes" id="UP000196778">
    <property type="component" value="Unassembled WGS sequence"/>
</dbReference>
<evidence type="ECO:0000313" key="10">
    <source>
        <dbReference type="EMBL" id="SJN16588.1"/>
    </source>
</evidence>
<sequence length="673" mass="72512">MSRPHAPAPEPSPDDAPSPASAPVDGGRIPPTELQVARESAERSGRTVEDVLAELGLLDAAPASAAATGAATEAPVGPAAAPAPASAPATATTPDRGTTENGRTVQPAAATTAPATPAPHLDETTTIVPAPDRADAACTARSAIDGGFLITTETEGDGVVVLVDEGLTTDQAWLDARAAEIGRPVHVRPTPPWVLKNRIVQAFPAEVADNAANELYRRNPLLSARETFSRGQKIGGILLVLAFLAGLVFAAVPTIVISVAALSLIFLAGTAFKFFVAMRGARFDVVERVRDDEVAALDDDELPTYTVLVPVFREANIVANLIENLGGIDYPAHKLEILILIEEEDDETRGAITRAQPPANMHIVTIPAGQPQTKPRACNVGLALATGEFLVIYDAEDRPDPDQLKKALIAFGKGGPTTVCVQAALNYFNATENVLTRMFTLEYSFWFDYMLGGLDYATLPIPLGGTSNHFRTDALRELGGWDPYNVTEDADLGIRASALGYRVGVVNSTTMEEANTSIPNFIRQRSRWIKGYMQTSLIHARRPFGLIREIGLKRFAAFVLLIGGTPLSFLAVLPLLAVTVLSLFVPLAAVNAILPDWVLWVSLLNFVVGNWLMVYLNMMGTFKRGTFNLQLWSLLNPVYWILHSIAAYKGLWQLLTKPHYWEKTEHGLTTQSH</sequence>
<dbReference type="InterPro" id="IPR001173">
    <property type="entry name" value="Glyco_trans_2-like"/>
</dbReference>
<dbReference type="PANTHER" id="PTHR43867:SF2">
    <property type="entry name" value="CELLULOSE SYNTHASE CATALYTIC SUBUNIT A [UDP-FORMING]"/>
    <property type="match status" value="1"/>
</dbReference>
<keyword evidence="4 8" id="KW-0812">Transmembrane</keyword>
<proteinExistence type="predicted"/>
<feature type="domain" description="Glycosyltransferase 2-like" evidence="9">
    <location>
        <begin position="391"/>
        <end position="597"/>
    </location>
</feature>
<accession>A0A1R4I9V8</accession>
<protein>
    <recommendedName>
        <fullName evidence="9">Glycosyltransferase 2-like domain-containing protein</fullName>
    </recommendedName>
</protein>
<feature type="compositionally biased region" description="Low complexity" evidence="7">
    <location>
        <begin position="74"/>
        <end position="94"/>
    </location>
</feature>
<gene>
    <name evidence="10" type="ORF">FM119_00600</name>
</gene>
<organism evidence="10 11">
    <name type="scientific">Mycetocola reblochoni REB411</name>
    <dbReference type="NCBI Taxonomy" id="1255698"/>
    <lineage>
        <taxon>Bacteria</taxon>
        <taxon>Bacillati</taxon>
        <taxon>Actinomycetota</taxon>
        <taxon>Actinomycetes</taxon>
        <taxon>Micrococcales</taxon>
        <taxon>Microbacteriaceae</taxon>
        <taxon>Mycetocola</taxon>
    </lineage>
</organism>
<dbReference type="GO" id="GO:0016020">
    <property type="term" value="C:membrane"/>
    <property type="evidence" value="ECO:0007669"/>
    <property type="project" value="UniProtKB-SubCell"/>
</dbReference>
<evidence type="ECO:0000256" key="6">
    <source>
        <dbReference type="ARBA" id="ARBA00023136"/>
    </source>
</evidence>
<dbReference type="InterPro" id="IPR050321">
    <property type="entry name" value="Glycosyltr_2/OpgH_subfam"/>
</dbReference>
<evidence type="ECO:0000256" key="8">
    <source>
        <dbReference type="SAM" id="Phobius"/>
    </source>
</evidence>
<evidence type="ECO:0000256" key="3">
    <source>
        <dbReference type="ARBA" id="ARBA00022679"/>
    </source>
</evidence>
<keyword evidence="6 8" id="KW-0472">Membrane</keyword>
<evidence type="ECO:0000313" key="11">
    <source>
        <dbReference type="Proteomes" id="UP000196778"/>
    </source>
</evidence>
<dbReference type="EMBL" id="FUKR01000004">
    <property type="protein sequence ID" value="SJN16588.1"/>
    <property type="molecule type" value="Genomic_DNA"/>
</dbReference>
<evidence type="ECO:0000259" key="9">
    <source>
        <dbReference type="Pfam" id="PF13632"/>
    </source>
</evidence>
<dbReference type="SUPFAM" id="SSF53448">
    <property type="entry name" value="Nucleotide-diphospho-sugar transferases"/>
    <property type="match status" value="1"/>
</dbReference>
<evidence type="ECO:0000256" key="7">
    <source>
        <dbReference type="SAM" id="MobiDB-lite"/>
    </source>
</evidence>
<keyword evidence="2" id="KW-0328">Glycosyltransferase</keyword>
<feature type="transmembrane region" description="Helical" evidence="8">
    <location>
        <begin position="555"/>
        <end position="585"/>
    </location>
</feature>
<keyword evidence="11" id="KW-1185">Reference proteome</keyword>
<dbReference type="Gene3D" id="3.90.550.10">
    <property type="entry name" value="Spore Coat Polysaccharide Biosynthesis Protein SpsA, Chain A"/>
    <property type="match status" value="1"/>
</dbReference>
<dbReference type="GO" id="GO:0016757">
    <property type="term" value="F:glycosyltransferase activity"/>
    <property type="evidence" value="ECO:0007669"/>
    <property type="project" value="UniProtKB-KW"/>
</dbReference>
<dbReference type="OrthoDB" id="7431422at2"/>
<feature type="transmembrane region" description="Helical" evidence="8">
    <location>
        <begin position="258"/>
        <end position="278"/>
    </location>
</feature>
<keyword evidence="3" id="KW-0808">Transferase</keyword>
<dbReference type="PANTHER" id="PTHR43867">
    <property type="entry name" value="CELLULOSE SYNTHASE CATALYTIC SUBUNIT A [UDP-FORMING]"/>
    <property type="match status" value="1"/>
</dbReference>
<feature type="transmembrane region" description="Helical" evidence="8">
    <location>
        <begin position="234"/>
        <end position="252"/>
    </location>
</feature>